<dbReference type="PANTHER" id="PTHR43214">
    <property type="entry name" value="TWO-COMPONENT RESPONSE REGULATOR"/>
    <property type="match status" value="1"/>
</dbReference>
<evidence type="ECO:0000313" key="7">
    <source>
        <dbReference type="Proteomes" id="UP000294547"/>
    </source>
</evidence>
<dbReference type="PROSITE" id="PS50043">
    <property type="entry name" value="HTH_LUXR_2"/>
    <property type="match status" value="1"/>
</dbReference>
<dbReference type="CDD" id="cd17535">
    <property type="entry name" value="REC_NarL-like"/>
    <property type="match status" value="1"/>
</dbReference>
<dbReference type="InterPro" id="IPR016032">
    <property type="entry name" value="Sig_transdc_resp-reg_C-effctor"/>
</dbReference>
<protein>
    <submittedName>
        <fullName evidence="6">LuxR family two component transcriptional regulator</fullName>
    </submittedName>
</protein>
<dbReference type="InterPro" id="IPR039420">
    <property type="entry name" value="WalR-like"/>
</dbReference>
<dbReference type="InterPro" id="IPR036388">
    <property type="entry name" value="WH-like_DNA-bd_sf"/>
</dbReference>
<dbReference type="EMBL" id="SNXY01000007">
    <property type="protein sequence ID" value="TDP84944.1"/>
    <property type="molecule type" value="Genomic_DNA"/>
</dbReference>
<dbReference type="GO" id="GO:0006355">
    <property type="term" value="P:regulation of DNA-templated transcription"/>
    <property type="evidence" value="ECO:0007669"/>
    <property type="project" value="InterPro"/>
</dbReference>
<dbReference type="InterPro" id="IPR001789">
    <property type="entry name" value="Sig_transdc_resp-reg_receiver"/>
</dbReference>
<feature type="modified residue" description="4-aspartylphosphate" evidence="3">
    <location>
        <position position="52"/>
    </location>
</feature>
<keyword evidence="2" id="KW-0238">DNA-binding</keyword>
<keyword evidence="1 3" id="KW-0597">Phosphoprotein</keyword>
<keyword evidence="7" id="KW-1185">Reference proteome</keyword>
<evidence type="ECO:0000313" key="6">
    <source>
        <dbReference type="EMBL" id="TDP84944.1"/>
    </source>
</evidence>
<evidence type="ECO:0000259" key="5">
    <source>
        <dbReference type="PROSITE" id="PS50110"/>
    </source>
</evidence>
<dbReference type="SUPFAM" id="SSF46894">
    <property type="entry name" value="C-terminal effector domain of the bipartite response regulators"/>
    <property type="match status" value="1"/>
</dbReference>
<dbReference type="Proteomes" id="UP000294547">
    <property type="component" value="Unassembled WGS sequence"/>
</dbReference>
<evidence type="ECO:0000256" key="3">
    <source>
        <dbReference type="PROSITE-ProRule" id="PRU00169"/>
    </source>
</evidence>
<feature type="domain" description="Response regulatory" evidence="5">
    <location>
        <begin position="2"/>
        <end position="117"/>
    </location>
</feature>
<reference evidence="6 7" key="1">
    <citation type="submission" date="2019-03" db="EMBL/GenBank/DDBJ databases">
        <title>Genomic Encyclopedia of Type Strains, Phase IV (KMG-IV): sequencing the most valuable type-strain genomes for metagenomic binning, comparative biology and taxonomic classification.</title>
        <authorList>
            <person name="Goeker M."/>
        </authorList>
    </citation>
    <scope>NUCLEOTIDE SEQUENCE [LARGE SCALE GENOMIC DNA]</scope>
    <source>
        <strain evidence="6 7">DSM 102969</strain>
    </source>
</reference>
<dbReference type="SMART" id="SM00421">
    <property type="entry name" value="HTH_LUXR"/>
    <property type="match status" value="1"/>
</dbReference>
<dbReference type="PRINTS" id="PR00038">
    <property type="entry name" value="HTHLUXR"/>
</dbReference>
<dbReference type="RefSeq" id="WP_126540835.1">
    <property type="nucleotide sequence ID" value="NZ_BSPM01000004.1"/>
</dbReference>
<dbReference type="SUPFAM" id="SSF52172">
    <property type="entry name" value="CheY-like"/>
    <property type="match status" value="1"/>
</dbReference>
<dbReference type="OrthoDB" id="9808843at2"/>
<dbReference type="Gene3D" id="1.10.10.10">
    <property type="entry name" value="Winged helix-like DNA-binding domain superfamily/Winged helix DNA-binding domain"/>
    <property type="match status" value="1"/>
</dbReference>
<proteinExistence type="predicted"/>
<sequence>MKVLVVDDHVIVREGVARLLAAIDRVEIREAETTQDALAAFRRERPDVVVLDINLKGGSGLELLRRLRSEDPDTRVVIFSMYSDVVYATSARRAGAIGYVSKSATSDQLLTAVRRAARGETYVDTGIAEEMALSAFSPQEPSSQLTARELEILRMLADGRSLSDIADTLGVAYKTVANTCTRIKEKLGVERTADLIRFAIENQHIRVLGQTRDVSSRID</sequence>
<dbReference type="Pfam" id="PF00196">
    <property type="entry name" value="GerE"/>
    <property type="match status" value="1"/>
</dbReference>
<dbReference type="Pfam" id="PF00072">
    <property type="entry name" value="Response_reg"/>
    <property type="match status" value="1"/>
</dbReference>
<feature type="domain" description="HTH luxR-type" evidence="4">
    <location>
        <begin position="138"/>
        <end position="203"/>
    </location>
</feature>
<dbReference type="CDD" id="cd06170">
    <property type="entry name" value="LuxR_C_like"/>
    <property type="match status" value="1"/>
</dbReference>
<accession>A0A4R6RFJ1</accession>
<evidence type="ECO:0000259" key="4">
    <source>
        <dbReference type="PROSITE" id="PS50043"/>
    </source>
</evidence>
<dbReference type="Gene3D" id="3.40.50.2300">
    <property type="match status" value="1"/>
</dbReference>
<dbReference type="SMART" id="SM00448">
    <property type="entry name" value="REC"/>
    <property type="match status" value="1"/>
</dbReference>
<evidence type="ECO:0000256" key="2">
    <source>
        <dbReference type="ARBA" id="ARBA00023125"/>
    </source>
</evidence>
<organism evidence="6 7">
    <name type="scientific">Oharaeibacter diazotrophicus</name>
    <dbReference type="NCBI Taxonomy" id="1920512"/>
    <lineage>
        <taxon>Bacteria</taxon>
        <taxon>Pseudomonadati</taxon>
        <taxon>Pseudomonadota</taxon>
        <taxon>Alphaproteobacteria</taxon>
        <taxon>Hyphomicrobiales</taxon>
        <taxon>Pleomorphomonadaceae</taxon>
        <taxon>Oharaeibacter</taxon>
    </lineage>
</organism>
<dbReference type="PROSITE" id="PS50110">
    <property type="entry name" value="RESPONSE_REGULATORY"/>
    <property type="match status" value="1"/>
</dbReference>
<dbReference type="InterPro" id="IPR011006">
    <property type="entry name" value="CheY-like_superfamily"/>
</dbReference>
<evidence type="ECO:0000256" key="1">
    <source>
        <dbReference type="ARBA" id="ARBA00022553"/>
    </source>
</evidence>
<comment type="caution">
    <text evidence="6">The sequence shown here is derived from an EMBL/GenBank/DDBJ whole genome shotgun (WGS) entry which is preliminary data.</text>
</comment>
<dbReference type="AlphaFoldDB" id="A0A4R6RFJ1"/>
<gene>
    <name evidence="6" type="ORF">EDD54_1788</name>
</gene>
<dbReference type="GO" id="GO:0003677">
    <property type="term" value="F:DNA binding"/>
    <property type="evidence" value="ECO:0007669"/>
    <property type="project" value="UniProtKB-KW"/>
</dbReference>
<dbReference type="GO" id="GO:0000160">
    <property type="term" value="P:phosphorelay signal transduction system"/>
    <property type="evidence" value="ECO:0007669"/>
    <property type="project" value="InterPro"/>
</dbReference>
<dbReference type="InterPro" id="IPR058245">
    <property type="entry name" value="NreC/VraR/RcsB-like_REC"/>
</dbReference>
<name>A0A4R6RFJ1_9HYPH</name>
<dbReference type="PANTHER" id="PTHR43214:SF43">
    <property type="entry name" value="TWO-COMPONENT RESPONSE REGULATOR"/>
    <property type="match status" value="1"/>
</dbReference>
<dbReference type="InterPro" id="IPR000792">
    <property type="entry name" value="Tscrpt_reg_LuxR_C"/>
</dbReference>